<dbReference type="InterPro" id="IPR009695">
    <property type="entry name" value="Diacylglyc_glucosyltr_N"/>
</dbReference>
<organism evidence="8 9">
    <name type="scientific">Chrysochromulina tobinii</name>
    <dbReference type="NCBI Taxonomy" id="1460289"/>
    <lineage>
        <taxon>Eukaryota</taxon>
        <taxon>Haptista</taxon>
        <taxon>Haptophyta</taxon>
        <taxon>Prymnesiophyceae</taxon>
        <taxon>Prymnesiales</taxon>
        <taxon>Chrysochromulinaceae</taxon>
        <taxon>Chrysochromulina</taxon>
    </lineage>
</organism>
<keyword evidence="3" id="KW-0328">Glycosyltransferase</keyword>
<dbReference type="OrthoDB" id="200404at2759"/>
<dbReference type="GO" id="GO:0009247">
    <property type="term" value="P:glycolipid biosynthetic process"/>
    <property type="evidence" value="ECO:0007669"/>
    <property type="project" value="InterPro"/>
</dbReference>
<feature type="domain" description="Diacylglycerol glucosyltransferase N-terminal" evidence="7">
    <location>
        <begin position="38"/>
        <end position="193"/>
    </location>
</feature>
<dbReference type="GO" id="GO:0046509">
    <property type="term" value="F:1,2-diacylglycerol 3-beta-galactosyltransferase activity"/>
    <property type="evidence" value="ECO:0007669"/>
    <property type="project" value="UniProtKB-EC"/>
</dbReference>
<dbReference type="Proteomes" id="UP000037460">
    <property type="component" value="Unassembled WGS sequence"/>
</dbReference>
<dbReference type="EC" id="2.4.1.46" evidence="2"/>
<name>A0A0M0J9S6_9EUKA</name>
<accession>A0A0M0J9S6</accession>
<gene>
    <name evidence="8" type="ORF">Ctob_003084</name>
</gene>
<evidence type="ECO:0000259" key="7">
    <source>
        <dbReference type="Pfam" id="PF06925"/>
    </source>
</evidence>
<evidence type="ECO:0000256" key="1">
    <source>
        <dbReference type="ARBA" id="ARBA00006962"/>
    </source>
</evidence>
<evidence type="ECO:0000256" key="3">
    <source>
        <dbReference type="ARBA" id="ARBA00022676"/>
    </source>
</evidence>
<evidence type="ECO:0000313" key="9">
    <source>
        <dbReference type="Proteomes" id="UP000037460"/>
    </source>
</evidence>
<dbReference type="GO" id="GO:0031969">
    <property type="term" value="C:chloroplast membrane"/>
    <property type="evidence" value="ECO:0007669"/>
    <property type="project" value="UniProtKB-SubCell"/>
</dbReference>
<comment type="subcellular location">
    <subcellularLocation>
        <location evidence="5">Plastid</location>
        <location evidence="5">Chloroplast membrane</location>
    </subcellularLocation>
</comment>
<evidence type="ECO:0000256" key="5">
    <source>
        <dbReference type="ARBA" id="ARBA00046299"/>
    </source>
</evidence>
<evidence type="ECO:0000259" key="6">
    <source>
        <dbReference type="Pfam" id="PF04101"/>
    </source>
</evidence>
<dbReference type="PANTHER" id="PTHR43025:SF3">
    <property type="entry name" value="MONOGALACTOSYLDIACYLGLYCEROL SYNTHASE 1, CHLOROPLASTIC"/>
    <property type="match status" value="1"/>
</dbReference>
<dbReference type="EMBL" id="JWZX01003220">
    <property type="protein sequence ID" value="KOO23102.1"/>
    <property type="molecule type" value="Genomic_DNA"/>
</dbReference>
<reference evidence="9" key="1">
    <citation type="journal article" date="2015" name="PLoS Genet.">
        <title>Genome Sequence and Transcriptome Analyses of Chrysochromulina tobin: Metabolic Tools for Enhanced Algal Fitness in the Prominent Order Prymnesiales (Haptophyceae).</title>
        <authorList>
            <person name="Hovde B.T."/>
            <person name="Deodato C.R."/>
            <person name="Hunsperger H.M."/>
            <person name="Ryken S.A."/>
            <person name="Yost W."/>
            <person name="Jha R.K."/>
            <person name="Patterson J."/>
            <person name="Monnat R.J. Jr."/>
            <person name="Barlow S.B."/>
            <person name="Starkenburg S.R."/>
            <person name="Cattolico R.A."/>
        </authorList>
    </citation>
    <scope>NUCLEOTIDE SEQUENCE</scope>
    <source>
        <strain evidence="9">CCMP291</strain>
    </source>
</reference>
<evidence type="ECO:0000256" key="4">
    <source>
        <dbReference type="ARBA" id="ARBA00022679"/>
    </source>
</evidence>
<keyword evidence="9" id="KW-1185">Reference proteome</keyword>
<evidence type="ECO:0000256" key="2">
    <source>
        <dbReference type="ARBA" id="ARBA00012615"/>
    </source>
</evidence>
<dbReference type="AlphaFoldDB" id="A0A0M0J9S6"/>
<dbReference type="SUPFAM" id="SSF53756">
    <property type="entry name" value="UDP-Glycosyltransferase/glycogen phosphorylase"/>
    <property type="match status" value="1"/>
</dbReference>
<protein>
    <recommendedName>
        <fullName evidence="2">monogalactosyldiacylglycerol synthase</fullName>
        <ecNumber evidence="2">2.4.1.46</ecNumber>
    </recommendedName>
</protein>
<dbReference type="Pfam" id="PF04101">
    <property type="entry name" value="Glyco_tran_28_C"/>
    <property type="match status" value="1"/>
</dbReference>
<comment type="similarity">
    <text evidence="1">Belongs to the glycosyltransferase 28 family.</text>
</comment>
<sequence length="448" mass="48120">MFPGSPSAAVGPRSAIGSLARRPKQKVLILMSDTGGGHRASAQALAEVLAQRHGDKVETAIVDVWTLYGPWPFGQELVPYYRELAKRPLLWWAHFRASSLKPAAYLMSQLMSAVCYRGFEQCIREHAPDVVISMHPLCQAVPIKVLLTDLATPHPFWLHPRADLCFVPSDSFHKAATDRGLARSQLRQHGLPVRPGFSPKRVLATAPGAVTNGSSWVASRAVPSVLSELGLLPDRHTVLLVGGGDGVGKLGEIVHAMAQELAEYNAAGGAPSWAPAQMAVVCGKNQELCQQLQARDWGPHLHVAVVGFTSRMSDYMGVASCIVTKAGPGTIAEACCSGLPIMLSGYLPGQESGNVAFVVDGGFGAYASEPAKIASTVASWLAEPQRLAQMSERSILAARPLATERIADDIIELIRPNRVEPRARKNLWARRRTGQKAAIDRGPVLQPA</sequence>
<comment type="caution">
    <text evidence="8">The sequence shown here is derived from an EMBL/GenBank/DDBJ whole genome shotgun (WGS) entry which is preliminary data.</text>
</comment>
<dbReference type="Pfam" id="PF06925">
    <property type="entry name" value="MGDG_synth"/>
    <property type="match status" value="1"/>
</dbReference>
<proteinExistence type="inferred from homology"/>
<dbReference type="Gene3D" id="3.40.50.2000">
    <property type="entry name" value="Glycogen Phosphorylase B"/>
    <property type="match status" value="1"/>
</dbReference>
<dbReference type="PANTHER" id="PTHR43025">
    <property type="entry name" value="MONOGALACTOSYLDIACYLGLYCEROL SYNTHASE"/>
    <property type="match status" value="1"/>
</dbReference>
<keyword evidence="4" id="KW-0808">Transferase</keyword>
<dbReference type="InterPro" id="IPR050519">
    <property type="entry name" value="Glycosyltransf_28_UgtP"/>
</dbReference>
<evidence type="ECO:0000313" key="8">
    <source>
        <dbReference type="EMBL" id="KOO23102.1"/>
    </source>
</evidence>
<feature type="domain" description="Glycosyl transferase family 28 C-terminal" evidence="6">
    <location>
        <begin position="237"/>
        <end position="404"/>
    </location>
</feature>
<dbReference type="InterPro" id="IPR007235">
    <property type="entry name" value="Glyco_trans_28_C"/>
</dbReference>